<dbReference type="SUPFAM" id="SSF51905">
    <property type="entry name" value="FAD/NAD(P)-binding domain"/>
    <property type="match status" value="3"/>
</dbReference>
<dbReference type="PANTHER" id="PTHR42877:SF8">
    <property type="entry name" value="MONOOXYGENASE"/>
    <property type="match status" value="1"/>
</dbReference>
<dbReference type="InterPro" id="IPR051209">
    <property type="entry name" value="FAD-bind_Monooxygenase_sf"/>
</dbReference>
<dbReference type="PANTHER" id="PTHR42877">
    <property type="entry name" value="L-ORNITHINE N(5)-MONOOXYGENASE-RELATED"/>
    <property type="match status" value="1"/>
</dbReference>
<evidence type="ECO:0000313" key="5">
    <source>
        <dbReference type="EMBL" id="KAE8381848.1"/>
    </source>
</evidence>
<sequence length="573" mass="64600">MANPINTNRHIRVIIIGAGASGLLMAYKLQRNFDDVEFQIYEKNSDIGGTWYENRYPGCACDNPSHTYVWSFDLNPNWSSTYASSSEIFEYFKRFQSRLNLNEKTKVAHQVVAAKWNGELGRWNVDIQDISTNTIVCDECDVLVNAGGILNAWRYPAIPGLHDFQGQLVHSAAWDPNIDLTGKHVGLIGNGSSGIQILPAILPQVARCTTFIRGPAWVAVNGLSGFQPRKFETHEKDRFEKDPNALHTFRRWLEHNANKIYPLFFANSKAQQEAHALFISSMKDALKNPSLEDKVIPSWAVGCRRLTPGVGYLESLNDTKTTVVYGEINKITASGCQMEDGKEYPVDVLICATGFDTTFKPRFPLVGSNGRQLSDDWKNEPRSYLGIAAAGYPNYYMFLGPNSPIGNGPVLVGIEGQADYICKHIRRIQQEGIKSIEVTKEAVDDFIEYKDRYMKDMVWNQDCRSWYKANTTDGKIIALWPGSTLHYIEALRHVRYEDFKVQYLGNRFEYLGNGMTKLEMTSDADLAYYIRQTDDAPIIGSRFVYKKAGPELTAINIAAAKVSEETKTNMSHL</sequence>
<comment type="cofactor">
    <cofactor evidence="1">
        <name>FAD</name>
        <dbReference type="ChEBI" id="CHEBI:57692"/>
    </cofactor>
</comment>
<dbReference type="Proteomes" id="UP000326198">
    <property type="component" value="Unassembled WGS sequence"/>
</dbReference>
<protein>
    <recommendedName>
        <fullName evidence="7">Flavin-binding monooxygenase</fullName>
    </recommendedName>
</protein>
<accession>A0A5N7BJE1</accession>
<evidence type="ECO:0008006" key="7">
    <source>
        <dbReference type="Google" id="ProtNLM"/>
    </source>
</evidence>
<evidence type="ECO:0000256" key="2">
    <source>
        <dbReference type="ARBA" id="ARBA00010139"/>
    </source>
</evidence>
<dbReference type="EMBL" id="ML736167">
    <property type="protein sequence ID" value="KAE8381848.1"/>
    <property type="molecule type" value="Genomic_DNA"/>
</dbReference>
<keyword evidence="4" id="KW-0274">FAD</keyword>
<dbReference type="OrthoDB" id="74360at2759"/>
<keyword evidence="6" id="KW-1185">Reference proteome</keyword>
<evidence type="ECO:0000256" key="3">
    <source>
        <dbReference type="ARBA" id="ARBA00022630"/>
    </source>
</evidence>
<gene>
    <name evidence="5" type="ORF">BDV26DRAFT_300800</name>
</gene>
<dbReference type="InterPro" id="IPR036188">
    <property type="entry name" value="FAD/NAD-bd_sf"/>
</dbReference>
<name>A0A5N7BJE1_9EURO</name>
<keyword evidence="3" id="KW-0285">Flavoprotein</keyword>
<dbReference type="AlphaFoldDB" id="A0A5N7BJE1"/>
<organism evidence="5 6">
    <name type="scientific">Aspergillus bertholletiae</name>
    <dbReference type="NCBI Taxonomy" id="1226010"/>
    <lineage>
        <taxon>Eukaryota</taxon>
        <taxon>Fungi</taxon>
        <taxon>Dikarya</taxon>
        <taxon>Ascomycota</taxon>
        <taxon>Pezizomycotina</taxon>
        <taxon>Eurotiomycetes</taxon>
        <taxon>Eurotiomycetidae</taxon>
        <taxon>Eurotiales</taxon>
        <taxon>Aspergillaceae</taxon>
        <taxon>Aspergillus</taxon>
        <taxon>Aspergillus subgen. Circumdati</taxon>
    </lineage>
</organism>
<evidence type="ECO:0000256" key="1">
    <source>
        <dbReference type="ARBA" id="ARBA00001974"/>
    </source>
</evidence>
<proteinExistence type="inferred from homology"/>
<evidence type="ECO:0000313" key="6">
    <source>
        <dbReference type="Proteomes" id="UP000326198"/>
    </source>
</evidence>
<dbReference type="Pfam" id="PF13450">
    <property type="entry name" value="NAD_binding_8"/>
    <property type="match status" value="1"/>
</dbReference>
<dbReference type="Gene3D" id="3.50.50.60">
    <property type="entry name" value="FAD/NAD(P)-binding domain"/>
    <property type="match status" value="2"/>
</dbReference>
<reference evidence="5 6" key="1">
    <citation type="submission" date="2019-04" db="EMBL/GenBank/DDBJ databases">
        <title>Friends and foes A comparative genomics studyof 23 Aspergillus species from section Flavi.</title>
        <authorList>
            <consortium name="DOE Joint Genome Institute"/>
            <person name="Kjaerbolling I."/>
            <person name="Vesth T."/>
            <person name="Frisvad J.C."/>
            <person name="Nybo J.L."/>
            <person name="Theobald S."/>
            <person name="Kildgaard S."/>
            <person name="Isbrandt T."/>
            <person name="Kuo A."/>
            <person name="Sato A."/>
            <person name="Lyhne E.K."/>
            <person name="Kogle M.E."/>
            <person name="Wiebenga A."/>
            <person name="Kun R.S."/>
            <person name="Lubbers R.J."/>
            <person name="Makela M.R."/>
            <person name="Barry K."/>
            <person name="Chovatia M."/>
            <person name="Clum A."/>
            <person name="Daum C."/>
            <person name="Haridas S."/>
            <person name="He G."/>
            <person name="LaButti K."/>
            <person name="Lipzen A."/>
            <person name="Mondo S."/>
            <person name="Riley R."/>
            <person name="Salamov A."/>
            <person name="Simmons B.A."/>
            <person name="Magnuson J.K."/>
            <person name="Henrissat B."/>
            <person name="Mortensen U.H."/>
            <person name="Larsen T.O."/>
            <person name="Devries R.P."/>
            <person name="Grigoriev I.V."/>
            <person name="Machida M."/>
            <person name="Baker S.E."/>
            <person name="Andersen M.R."/>
        </authorList>
    </citation>
    <scope>NUCLEOTIDE SEQUENCE [LARGE SCALE GENOMIC DNA]</scope>
    <source>
        <strain evidence="5 6">IBT 29228</strain>
    </source>
</reference>
<comment type="similarity">
    <text evidence="2">Belongs to the FAD-binding monooxygenase family.</text>
</comment>
<evidence type="ECO:0000256" key="4">
    <source>
        <dbReference type="ARBA" id="ARBA00022827"/>
    </source>
</evidence>